<accession>A0A425XZ84</accession>
<evidence type="ECO:0000313" key="2">
    <source>
        <dbReference type="EMBL" id="RRG20416.1"/>
    </source>
</evidence>
<dbReference type="InterPro" id="IPR023459">
    <property type="entry name" value="Tscrpt_elong_fac_GreA/B_fam"/>
</dbReference>
<dbReference type="GO" id="GO:0016301">
    <property type="term" value="F:kinase activity"/>
    <property type="evidence" value="ECO:0007669"/>
    <property type="project" value="UniProtKB-KW"/>
</dbReference>
<dbReference type="OrthoDB" id="192847at2"/>
<dbReference type="PROSITE" id="PS00830">
    <property type="entry name" value="GREAB_2"/>
    <property type="match status" value="1"/>
</dbReference>
<dbReference type="Gene3D" id="3.10.50.30">
    <property type="entry name" value="Transcription elongation factor, GreA/GreB, C-terminal domain"/>
    <property type="match status" value="1"/>
</dbReference>
<dbReference type="GO" id="GO:0070063">
    <property type="term" value="F:RNA polymerase binding"/>
    <property type="evidence" value="ECO:0007669"/>
    <property type="project" value="InterPro"/>
</dbReference>
<feature type="domain" description="Transcription elongation factor GreA/GreB C-terminal" evidence="1">
    <location>
        <begin position="52"/>
        <end position="124"/>
    </location>
</feature>
<dbReference type="EMBL" id="QQWG01000013">
    <property type="protein sequence ID" value="RRG20416.1"/>
    <property type="molecule type" value="Genomic_DNA"/>
</dbReference>
<dbReference type="Pfam" id="PF01272">
    <property type="entry name" value="GreA_GreB"/>
    <property type="match status" value="1"/>
</dbReference>
<reference evidence="2 3" key="1">
    <citation type="submission" date="2018-07" db="EMBL/GenBank/DDBJ databases">
        <title>Draft genome sequence of Ancylomarina sp. M1P.</title>
        <authorList>
            <person name="Yadav S."/>
            <person name="Villanueva L."/>
            <person name="Damste J.S.S."/>
        </authorList>
    </citation>
    <scope>NUCLEOTIDE SEQUENCE [LARGE SCALE GENOMIC DNA]</scope>
    <source>
        <strain evidence="2 3">M1P</strain>
    </source>
</reference>
<dbReference type="NCBIfam" id="NF004396">
    <property type="entry name" value="PRK05753.1"/>
    <property type="match status" value="1"/>
</dbReference>
<name>A0A425XZ84_9BACT</name>
<dbReference type="GO" id="GO:0003677">
    <property type="term" value="F:DNA binding"/>
    <property type="evidence" value="ECO:0007669"/>
    <property type="project" value="InterPro"/>
</dbReference>
<dbReference type="Proteomes" id="UP000285794">
    <property type="component" value="Unassembled WGS sequence"/>
</dbReference>
<comment type="caution">
    <text evidence="2">The sequence shown here is derived from an EMBL/GenBank/DDBJ whole genome shotgun (WGS) entry which is preliminary data.</text>
</comment>
<organism evidence="2 3">
    <name type="scientific">Ancylomarina euxinus</name>
    <dbReference type="NCBI Taxonomy" id="2283627"/>
    <lineage>
        <taxon>Bacteria</taxon>
        <taxon>Pseudomonadati</taxon>
        <taxon>Bacteroidota</taxon>
        <taxon>Bacteroidia</taxon>
        <taxon>Marinilabiliales</taxon>
        <taxon>Marinifilaceae</taxon>
        <taxon>Ancylomarina</taxon>
    </lineage>
</organism>
<dbReference type="RefSeq" id="WP_125031277.1">
    <property type="nucleotide sequence ID" value="NZ_JAPXVP010000011.1"/>
</dbReference>
<dbReference type="AlphaFoldDB" id="A0A425XZ84"/>
<keyword evidence="2" id="KW-0808">Transferase</keyword>
<dbReference type="InterPro" id="IPR018151">
    <property type="entry name" value="TF_GreA/GreB_CS"/>
</dbReference>
<dbReference type="InterPro" id="IPR001437">
    <property type="entry name" value="Tscrpt_elong_fac_GreA/B_C"/>
</dbReference>
<proteinExistence type="predicted"/>
<dbReference type="PANTHER" id="PTHR30437">
    <property type="entry name" value="TRANSCRIPTION ELONGATION FACTOR GREA"/>
    <property type="match status" value="1"/>
</dbReference>
<keyword evidence="2" id="KW-0418">Kinase</keyword>
<evidence type="ECO:0000259" key="1">
    <source>
        <dbReference type="Pfam" id="PF01272"/>
    </source>
</evidence>
<sequence length="136" mass="15234">MGNLIINRLDYTRIKKCIVDAKRIKSISDIEAKELITELNSAKIVEPQAVPSNLVTMNSVVKLSFLNNNKHVQFRIVYPDEANLKDHRISIFSPIATALIGYKVGDVIDWIVPAGLTQLKIDEIVYQPEAAGNFNL</sequence>
<gene>
    <name evidence="2" type="ORF">DWB61_12785</name>
</gene>
<dbReference type="SUPFAM" id="SSF54534">
    <property type="entry name" value="FKBP-like"/>
    <property type="match status" value="1"/>
</dbReference>
<dbReference type="GO" id="GO:0032784">
    <property type="term" value="P:regulation of DNA-templated transcription elongation"/>
    <property type="evidence" value="ECO:0007669"/>
    <property type="project" value="InterPro"/>
</dbReference>
<protein>
    <submittedName>
        <fullName evidence="2">Nucleoside diphosphate kinase regulator</fullName>
    </submittedName>
</protein>
<dbReference type="PANTHER" id="PTHR30437:SF5">
    <property type="entry name" value="REGULATOR OF NUCLEOSIDE DIPHOSPHATE KINASE"/>
    <property type="match status" value="1"/>
</dbReference>
<dbReference type="GO" id="GO:0006354">
    <property type="term" value="P:DNA-templated transcription elongation"/>
    <property type="evidence" value="ECO:0007669"/>
    <property type="project" value="TreeGrafter"/>
</dbReference>
<dbReference type="InterPro" id="IPR036953">
    <property type="entry name" value="GreA/GreB_C_sf"/>
</dbReference>
<keyword evidence="3" id="KW-1185">Reference proteome</keyword>
<evidence type="ECO:0000313" key="3">
    <source>
        <dbReference type="Proteomes" id="UP000285794"/>
    </source>
</evidence>